<proteinExistence type="predicted"/>
<name>A0ABW2CAT7_9PSEU</name>
<accession>A0ABW2CAT7</accession>
<dbReference type="EMBL" id="JBHSXX010000001">
    <property type="protein sequence ID" value="MFC6871184.1"/>
    <property type="molecule type" value="Genomic_DNA"/>
</dbReference>
<protein>
    <submittedName>
        <fullName evidence="1">Flavodoxin family protein</fullName>
    </submittedName>
</protein>
<reference evidence="2" key="1">
    <citation type="journal article" date="2019" name="Int. J. Syst. Evol. Microbiol.">
        <title>The Global Catalogue of Microorganisms (GCM) 10K type strain sequencing project: providing services to taxonomists for standard genome sequencing and annotation.</title>
        <authorList>
            <consortium name="The Broad Institute Genomics Platform"/>
            <consortium name="The Broad Institute Genome Sequencing Center for Infectious Disease"/>
            <person name="Wu L."/>
            <person name="Ma J."/>
        </authorList>
    </citation>
    <scope>NUCLEOTIDE SEQUENCE [LARGE SCALE GENOMIC DNA]</scope>
    <source>
        <strain evidence="2">KCTC 32255</strain>
    </source>
</reference>
<gene>
    <name evidence="1" type="ORF">ACFQGD_29080</name>
</gene>
<dbReference type="Gene3D" id="3.40.50.360">
    <property type="match status" value="1"/>
</dbReference>
<dbReference type="RefSeq" id="WP_345400113.1">
    <property type="nucleotide sequence ID" value="NZ_BAABLA010000097.1"/>
</dbReference>
<dbReference type="InterPro" id="IPR029039">
    <property type="entry name" value="Flavoprotein-like_sf"/>
</dbReference>
<evidence type="ECO:0000313" key="1">
    <source>
        <dbReference type="EMBL" id="MFC6871184.1"/>
    </source>
</evidence>
<keyword evidence="2" id="KW-1185">Reference proteome</keyword>
<dbReference type="SUPFAM" id="SSF52218">
    <property type="entry name" value="Flavoproteins"/>
    <property type="match status" value="1"/>
</dbReference>
<dbReference type="Proteomes" id="UP001596337">
    <property type="component" value="Unassembled WGS sequence"/>
</dbReference>
<sequence>MPTLLIVHHTPSPNTHAMFERVVDGANGRNAPEAVDPNSRASTNVQAMFEAVVDGATTDEIEGVDVVRKPALAATPSDVLAADGYLLGTTANLGYMSGALKHFFDQVYYPCLDATKGRPYSYYVHGGSDVAGTTRGIERIVTGLGWETSAAPVTVTGEPSKEDLEACWELGATLAASLME</sequence>
<evidence type="ECO:0000313" key="2">
    <source>
        <dbReference type="Proteomes" id="UP001596337"/>
    </source>
</evidence>
<comment type="caution">
    <text evidence="1">The sequence shown here is derived from an EMBL/GenBank/DDBJ whole genome shotgun (WGS) entry which is preliminary data.</text>
</comment>
<organism evidence="1 2">
    <name type="scientific">Haloechinothrix salitolerans</name>
    <dbReference type="NCBI Taxonomy" id="926830"/>
    <lineage>
        <taxon>Bacteria</taxon>
        <taxon>Bacillati</taxon>
        <taxon>Actinomycetota</taxon>
        <taxon>Actinomycetes</taxon>
        <taxon>Pseudonocardiales</taxon>
        <taxon>Pseudonocardiaceae</taxon>
        <taxon>Haloechinothrix</taxon>
    </lineage>
</organism>